<feature type="transmembrane region" description="Helical" evidence="8">
    <location>
        <begin position="479"/>
        <end position="502"/>
    </location>
</feature>
<feature type="transmembrane region" description="Helical" evidence="8">
    <location>
        <begin position="455"/>
        <end position="473"/>
    </location>
</feature>
<protein>
    <recommendedName>
        <fullName evidence="9">Amino acid permease/ SLC12A domain-containing protein</fullName>
    </recommendedName>
</protein>
<evidence type="ECO:0000256" key="4">
    <source>
        <dbReference type="ARBA" id="ARBA00022970"/>
    </source>
</evidence>
<feature type="transmembrane region" description="Helical" evidence="8">
    <location>
        <begin position="284"/>
        <end position="303"/>
    </location>
</feature>
<feature type="transmembrane region" description="Helical" evidence="8">
    <location>
        <begin position="195"/>
        <end position="213"/>
    </location>
</feature>
<dbReference type="PIRSF" id="PIRSF006060">
    <property type="entry name" value="AA_transporter"/>
    <property type="match status" value="1"/>
</dbReference>
<dbReference type="GO" id="GO:0016020">
    <property type="term" value="C:membrane"/>
    <property type="evidence" value="ECO:0007669"/>
    <property type="project" value="UniProtKB-SubCell"/>
</dbReference>
<gene>
    <name evidence="10" type="ORF">BN869_000003899_1</name>
</gene>
<feature type="domain" description="Amino acid permease/ SLC12A" evidence="9">
    <location>
        <begin position="51"/>
        <end position="507"/>
    </location>
</feature>
<dbReference type="AlphaFoldDB" id="A0A0B7JSB6"/>
<evidence type="ECO:0000259" key="9">
    <source>
        <dbReference type="Pfam" id="PF00324"/>
    </source>
</evidence>
<dbReference type="InterPro" id="IPR050524">
    <property type="entry name" value="APC_YAT"/>
</dbReference>
<evidence type="ECO:0000256" key="2">
    <source>
        <dbReference type="ARBA" id="ARBA00022448"/>
    </source>
</evidence>
<evidence type="ECO:0000256" key="3">
    <source>
        <dbReference type="ARBA" id="ARBA00022692"/>
    </source>
</evidence>
<name>A0A0B7JSB6_BIOOC</name>
<keyword evidence="2" id="KW-0813">Transport</keyword>
<evidence type="ECO:0000256" key="5">
    <source>
        <dbReference type="ARBA" id="ARBA00022989"/>
    </source>
</evidence>
<keyword evidence="5 8" id="KW-1133">Transmembrane helix</keyword>
<organism evidence="10">
    <name type="scientific">Bionectria ochroleuca</name>
    <name type="common">Gliocladium roseum</name>
    <dbReference type="NCBI Taxonomy" id="29856"/>
    <lineage>
        <taxon>Eukaryota</taxon>
        <taxon>Fungi</taxon>
        <taxon>Dikarya</taxon>
        <taxon>Ascomycota</taxon>
        <taxon>Pezizomycotina</taxon>
        <taxon>Sordariomycetes</taxon>
        <taxon>Hypocreomycetidae</taxon>
        <taxon>Hypocreales</taxon>
        <taxon>Bionectriaceae</taxon>
        <taxon>Clonostachys</taxon>
    </lineage>
</organism>
<feature type="transmembrane region" description="Helical" evidence="8">
    <location>
        <begin position="120"/>
        <end position="142"/>
    </location>
</feature>
<evidence type="ECO:0000256" key="1">
    <source>
        <dbReference type="ARBA" id="ARBA00004141"/>
    </source>
</evidence>
<reference evidence="10" key="1">
    <citation type="submission" date="2015-01" db="EMBL/GenBank/DDBJ databases">
        <authorList>
            <person name="Durling Mikael"/>
        </authorList>
    </citation>
    <scope>NUCLEOTIDE SEQUENCE</scope>
</reference>
<feature type="transmembrane region" description="Helical" evidence="8">
    <location>
        <begin position="382"/>
        <end position="399"/>
    </location>
</feature>
<dbReference type="GO" id="GO:0015171">
    <property type="term" value="F:amino acid transmembrane transporter activity"/>
    <property type="evidence" value="ECO:0007669"/>
    <property type="project" value="TreeGrafter"/>
</dbReference>
<feature type="transmembrane region" description="Helical" evidence="8">
    <location>
        <begin position="242"/>
        <end position="264"/>
    </location>
</feature>
<keyword evidence="4" id="KW-0029">Amino-acid transport</keyword>
<sequence length="551" mass="59821">MSVSMNPPGPPEPMKEKSPNETTYASSVMRGEVDSTLNQNAETKRGLMSRHAQMIALGGTIGTGLFVGSGQVLRMGGPLFLLLAYSTITALLYGVATATGEMSSYLPIPGCSVSYYGSRFVSRSLGFTLGWVYWYIFAITVPAEINVTALVIDYWNPPVHNAVRLTIVGVVIILCNCLPVRVYGETEFWFASTKVIGILGLLIMAVVLFFGGGPNHDPLYFRYWGNPGPVNAYLVEGAVGKFAAFIGCTTFSVYAFGFAPELLVITGGEMESPRRNIPKATIRYFFRLITFYILGAIAIGIIVPSNNKNLLSPGSGAAASPWAIGARDAGIKALDSVINAVIVLSAWSAGNSYLYLASRALYSLSIAGHAPAIFGRCSKSGVPYYATALSASFSALAYLNVAASGSAVFNWMANLINIGAFQSWICCCIIYLRFRKAAEAQAVTDIPFRSRLQPYAAWVSLIGFSILLLVNGFKVFVHGYWSVADFITSYIGVAIFAVLYIGHKFTIGAKDRIALRPEEVDLHTGVEEIILQEKPALPAEKWYQKWRLIFE</sequence>
<dbReference type="FunFam" id="1.20.1740.10:FF:000001">
    <property type="entry name" value="Amino acid permease"/>
    <property type="match status" value="1"/>
</dbReference>
<keyword evidence="3 8" id="KW-0812">Transmembrane</keyword>
<keyword evidence="6 8" id="KW-0472">Membrane</keyword>
<accession>A0A0B7JSB6</accession>
<feature type="transmembrane region" description="Helical" evidence="8">
    <location>
        <begin position="162"/>
        <end position="183"/>
    </location>
</feature>
<dbReference type="PROSITE" id="PS00218">
    <property type="entry name" value="AMINO_ACID_PERMEASE_1"/>
    <property type="match status" value="1"/>
</dbReference>
<dbReference type="EMBL" id="CDPU01000008">
    <property type="protein sequence ID" value="CEO47844.1"/>
    <property type="molecule type" value="Genomic_DNA"/>
</dbReference>
<comment type="subcellular location">
    <subcellularLocation>
        <location evidence="1">Membrane</location>
        <topology evidence="1">Multi-pass membrane protein</topology>
    </subcellularLocation>
</comment>
<feature type="region of interest" description="Disordered" evidence="7">
    <location>
        <begin position="1"/>
        <end position="31"/>
    </location>
</feature>
<evidence type="ECO:0000256" key="6">
    <source>
        <dbReference type="ARBA" id="ARBA00023136"/>
    </source>
</evidence>
<dbReference type="InterPro" id="IPR004840">
    <property type="entry name" value="Amino_acid_permease_CS"/>
</dbReference>
<dbReference type="PANTHER" id="PTHR43341">
    <property type="entry name" value="AMINO ACID PERMEASE"/>
    <property type="match status" value="1"/>
</dbReference>
<feature type="transmembrane region" description="Helical" evidence="8">
    <location>
        <begin position="54"/>
        <end position="73"/>
    </location>
</feature>
<feature type="transmembrane region" description="Helical" evidence="8">
    <location>
        <begin position="411"/>
        <end position="434"/>
    </location>
</feature>
<proteinExistence type="predicted"/>
<feature type="transmembrane region" description="Helical" evidence="8">
    <location>
        <begin position="79"/>
        <end position="99"/>
    </location>
</feature>
<evidence type="ECO:0000313" key="10">
    <source>
        <dbReference type="EMBL" id="CEO47844.1"/>
    </source>
</evidence>
<evidence type="ECO:0000256" key="7">
    <source>
        <dbReference type="SAM" id="MobiDB-lite"/>
    </source>
</evidence>
<dbReference type="Gene3D" id="1.20.1740.10">
    <property type="entry name" value="Amino acid/polyamine transporter I"/>
    <property type="match status" value="1"/>
</dbReference>
<evidence type="ECO:0000256" key="8">
    <source>
        <dbReference type="SAM" id="Phobius"/>
    </source>
</evidence>
<dbReference type="Pfam" id="PF00324">
    <property type="entry name" value="AA_permease"/>
    <property type="match status" value="1"/>
</dbReference>
<dbReference type="InterPro" id="IPR004841">
    <property type="entry name" value="AA-permease/SLC12A_dom"/>
</dbReference>
<dbReference type="PANTHER" id="PTHR43341:SF38">
    <property type="entry name" value="PROLINE TRANSPORTER (EUROFUNG)"/>
    <property type="match status" value="1"/>
</dbReference>